<dbReference type="SUPFAM" id="SSF51658">
    <property type="entry name" value="Xylose isomerase-like"/>
    <property type="match status" value="1"/>
</dbReference>
<keyword evidence="4" id="KW-1185">Reference proteome</keyword>
<dbReference type="PANTHER" id="PTHR43489:SF7">
    <property type="entry name" value="3-DEHYDRO-D-GULOSIDE 4-EPIMERASE-RELATED"/>
    <property type="match status" value="1"/>
</dbReference>
<dbReference type="InterPro" id="IPR050417">
    <property type="entry name" value="Sugar_Epim/Isomerase"/>
</dbReference>
<keyword evidence="1 3" id="KW-0413">Isomerase</keyword>
<dbReference type="Gene3D" id="3.20.20.150">
    <property type="entry name" value="Divalent-metal-dependent TIM barrel enzymes"/>
    <property type="match status" value="1"/>
</dbReference>
<evidence type="ECO:0000259" key="2">
    <source>
        <dbReference type="Pfam" id="PF01261"/>
    </source>
</evidence>
<gene>
    <name evidence="3" type="ORF">K9V48_20610</name>
</gene>
<name>A0ABS7UX22_9BACI</name>
<accession>A0ABS7UX22</accession>
<dbReference type="RefSeq" id="WP_224141030.1">
    <property type="nucleotide sequence ID" value="NZ_JAIQUM010000060.1"/>
</dbReference>
<proteinExistence type="predicted"/>
<dbReference type="InterPro" id="IPR036237">
    <property type="entry name" value="Xyl_isomerase-like_sf"/>
</dbReference>
<dbReference type="Pfam" id="PF01261">
    <property type="entry name" value="AP_endonuc_2"/>
    <property type="match status" value="1"/>
</dbReference>
<sequence length="318" mass="35966">MIQEQNYKIKDHKIREAFFKLKREQPERFKQKLNLSWSNWGFGLETLEASVKRLKESDINFIELHGNHYGDDLGYQAEETIEILTKYEMKVSGVCGMFSVENDLSSNIPSKRQAAIDYIKRELEFMNKVGGHYLLVVPGAVGRPNAYDDAEFERSVETLNIVSDLFVKYGIKGVIEPIRAAETSFIHTVADAKNYIKAVGHQGINHINADVYHMQSEEAHIGEAVLEAGDQLVNLHMADSNRGALGQGFMDLDTIIMALYLIGYNQDGKFVTPEPLGPGGDPYPAMNSIPDPKKLNHLVSQTANYFRERENILLERNE</sequence>
<organism evidence="3 4">
    <name type="scientific">Metabacillus rhizolycopersici</name>
    <dbReference type="NCBI Taxonomy" id="2875709"/>
    <lineage>
        <taxon>Bacteria</taxon>
        <taxon>Bacillati</taxon>
        <taxon>Bacillota</taxon>
        <taxon>Bacilli</taxon>
        <taxon>Bacillales</taxon>
        <taxon>Bacillaceae</taxon>
        <taxon>Metabacillus</taxon>
    </lineage>
</organism>
<dbReference type="PANTHER" id="PTHR43489">
    <property type="entry name" value="ISOMERASE"/>
    <property type="match status" value="1"/>
</dbReference>
<feature type="domain" description="Xylose isomerase-like TIM barrel" evidence="2">
    <location>
        <begin position="52"/>
        <end position="265"/>
    </location>
</feature>
<reference evidence="3" key="1">
    <citation type="submission" date="2024-05" db="EMBL/GenBank/DDBJ databases">
        <title>Metabacillus sp. nov., isolated from the rhizosphere soil of tomato plants.</title>
        <authorList>
            <person name="Ma R."/>
        </authorList>
    </citation>
    <scope>NUCLEOTIDE SEQUENCE</scope>
    <source>
        <strain evidence="3">DBTR6</strain>
    </source>
</reference>
<comment type="caution">
    <text evidence="3">The sequence shown here is derived from an EMBL/GenBank/DDBJ whole genome shotgun (WGS) entry which is preliminary data.</text>
</comment>
<evidence type="ECO:0000313" key="3">
    <source>
        <dbReference type="EMBL" id="MBZ5752579.1"/>
    </source>
</evidence>
<dbReference type="Proteomes" id="UP001165287">
    <property type="component" value="Unassembled WGS sequence"/>
</dbReference>
<evidence type="ECO:0000256" key="1">
    <source>
        <dbReference type="ARBA" id="ARBA00023235"/>
    </source>
</evidence>
<evidence type="ECO:0000313" key="4">
    <source>
        <dbReference type="Proteomes" id="UP001165287"/>
    </source>
</evidence>
<dbReference type="GO" id="GO:0016853">
    <property type="term" value="F:isomerase activity"/>
    <property type="evidence" value="ECO:0007669"/>
    <property type="project" value="UniProtKB-KW"/>
</dbReference>
<dbReference type="InterPro" id="IPR013022">
    <property type="entry name" value="Xyl_isomerase-like_TIM-brl"/>
</dbReference>
<protein>
    <submittedName>
        <fullName evidence="3">Sugar phosphate isomerase/epimerase</fullName>
    </submittedName>
</protein>
<dbReference type="EMBL" id="JAIQUM010000060">
    <property type="protein sequence ID" value="MBZ5752579.1"/>
    <property type="molecule type" value="Genomic_DNA"/>
</dbReference>